<dbReference type="EnsemblPlants" id="QL02p060203:mrna">
    <property type="protein sequence ID" value="QL02p060203:mrna"/>
    <property type="gene ID" value="QL02p060203"/>
</dbReference>
<reference evidence="2" key="1">
    <citation type="journal article" date="2016" name="G3 (Bethesda)">
        <title>First Draft Assembly and Annotation of the Genome of a California Endemic Oak Quercus lobata Nee (Fagaceae).</title>
        <authorList>
            <person name="Sork V.L."/>
            <person name="Fitz-Gibbon S.T."/>
            <person name="Puiu D."/>
            <person name="Crepeau M."/>
            <person name="Gugger P.F."/>
            <person name="Sherman R."/>
            <person name="Stevens K."/>
            <person name="Langley C.H."/>
            <person name="Pellegrini M."/>
            <person name="Salzberg S.L."/>
        </authorList>
    </citation>
    <scope>NUCLEOTIDE SEQUENCE [LARGE SCALE GENOMIC DNA]</scope>
    <source>
        <strain evidence="2">cv. SW786</strain>
    </source>
</reference>
<evidence type="ECO:0000313" key="2">
    <source>
        <dbReference type="Proteomes" id="UP000594261"/>
    </source>
</evidence>
<name>A0A7N2KY80_QUELO</name>
<dbReference type="AlphaFoldDB" id="A0A7N2KY80"/>
<keyword evidence="2" id="KW-1185">Reference proteome</keyword>
<protein>
    <submittedName>
        <fullName evidence="1">Uncharacterized protein</fullName>
    </submittedName>
</protein>
<organism evidence="1 2">
    <name type="scientific">Quercus lobata</name>
    <name type="common">Valley oak</name>
    <dbReference type="NCBI Taxonomy" id="97700"/>
    <lineage>
        <taxon>Eukaryota</taxon>
        <taxon>Viridiplantae</taxon>
        <taxon>Streptophyta</taxon>
        <taxon>Embryophyta</taxon>
        <taxon>Tracheophyta</taxon>
        <taxon>Spermatophyta</taxon>
        <taxon>Magnoliopsida</taxon>
        <taxon>eudicotyledons</taxon>
        <taxon>Gunneridae</taxon>
        <taxon>Pentapetalae</taxon>
        <taxon>rosids</taxon>
        <taxon>fabids</taxon>
        <taxon>Fagales</taxon>
        <taxon>Fagaceae</taxon>
        <taxon>Quercus</taxon>
    </lineage>
</organism>
<reference evidence="1" key="2">
    <citation type="submission" date="2021-01" db="UniProtKB">
        <authorList>
            <consortium name="EnsemblPlants"/>
        </authorList>
    </citation>
    <scope>IDENTIFICATION</scope>
</reference>
<dbReference type="Gramene" id="QL02p060203:mrna">
    <property type="protein sequence ID" value="QL02p060203:mrna"/>
    <property type="gene ID" value="QL02p060203"/>
</dbReference>
<dbReference type="InParanoid" id="A0A7N2KY80"/>
<sequence>MVDYSAVRVDCPLIAFFFARLGCLLEFVKGECLKWVNFLVGEDWPYKSVLSSSFALVSHSTKVARSLKMSKDEKQIRDMFQFPDSVKIRIPSDEERACHSYADEVSFYKADFTRSLHFPIHPFVKKLFSYLLLALAQLVPNSWWIIISCMVVWMSTNDGDIIRRDEFLHFYRLRKSKDPGYYEFKSWDRASRLILDYPSSLRNWKPNFFFVSRSGWEFVPGMMTRFSKQKLAKAQDKKAKGGIVSGLLSKKCSKTGDVSKEDPVELIKNKRMDHIVPILLDVSEGQDETSQIPRHRQNSTAHLTFDKSPFWVTGGSLIRLLRMSMQVGGFGSSNLTRVIKKTQSIFDALQLTK</sequence>
<dbReference type="Proteomes" id="UP000594261">
    <property type="component" value="Chromosome 2"/>
</dbReference>
<accession>A0A7N2KY80</accession>
<evidence type="ECO:0000313" key="1">
    <source>
        <dbReference type="EnsemblPlants" id="QL02p060203:mrna"/>
    </source>
</evidence>
<proteinExistence type="predicted"/>